<reference evidence="1" key="1">
    <citation type="journal article" date="2020" name="bioRxiv">
        <title>Hybrid origin of Populus tomentosa Carr. identified through genome sequencing and phylogenomic analysis.</title>
        <authorList>
            <person name="An X."/>
            <person name="Gao K."/>
            <person name="Chen Z."/>
            <person name="Li J."/>
            <person name="Yang X."/>
            <person name="Yang X."/>
            <person name="Zhou J."/>
            <person name="Guo T."/>
            <person name="Zhao T."/>
            <person name="Huang S."/>
            <person name="Miao D."/>
            <person name="Khan W.U."/>
            <person name="Rao P."/>
            <person name="Ye M."/>
            <person name="Lei B."/>
            <person name="Liao W."/>
            <person name="Wang J."/>
            <person name="Ji L."/>
            <person name="Li Y."/>
            <person name="Guo B."/>
            <person name="Mustafa N.S."/>
            <person name="Li S."/>
            <person name="Yun Q."/>
            <person name="Keller S.R."/>
            <person name="Mao J."/>
            <person name="Zhang R."/>
            <person name="Strauss S.H."/>
        </authorList>
    </citation>
    <scope>NUCLEOTIDE SEQUENCE</scope>
    <source>
        <strain evidence="1">GM15</strain>
        <tissue evidence="1">Leaf</tissue>
    </source>
</reference>
<sequence length="142" mass="16164">MSGFFRDTLRGREQGVVMQSVEISDSDDVEVYLETLVLMYSHDLKRRLMDEDVSRVLAFLKVSADIMFETGIESCLECLEAIPWSEDEEEKVVTQLSQLQLCDLAAEVLQRDHPLKIWSKEMKGTGDGEEKSLVWFSRGAGL</sequence>
<keyword evidence="2" id="KW-1185">Reference proteome</keyword>
<evidence type="ECO:0000313" key="2">
    <source>
        <dbReference type="Proteomes" id="UP000886885"/>
    </source>
</evidence>
<dbReference type="PANTHER" id="PTHR31060">
    <property type="entry name" value="OSJNBA0011J08.25 PROTEIN-RELATED"/>
    <property type="match status" value="1"/>
</dbReference>
<proteinExistence type="predicted"/>
<name>A0A8X7Y3Z5_POPTO</name>
<dbReference type="EMBL" id="JAAWWB010000034">
    <property type="protein sequence ID" value="KAG6741528.1"/>
    <property type="molecule type" value="Genomic_DNA"/>
</dbReference>
<evidence type="ECO:0008006" key="3">
    <source>
        <dbReference type="Google" id="ProtNLM"/>
    </source>
</evidence>
<dbReference type="OrthoDB" id="1903255at2759"/>
<dbReference type="AlphaFoldDB" id="A0A8X7Y3Z5"/>
<evidence type="ECO:0000313" key="1">
    <source>
        <dbReference type="EMBL" id="KAG6741528.1"/>
    </source>
</evidence>
<protein>
    <recommendedName>
        <fullName evidence="3">BTB/POZ domain-containing protein</fullName>
    </recommendedName>
</protein>
<dbReference type="PANTHER" id="PTHR31060:SF32">
    <property type="entry name" value="BTB_POZ DOMAIN PLANT PROTEIN"/>
    <property type="match status" value="1"/>
</dbReference>
<organism evidence="1 2">
    <name type="scientific">Populus tomentosa</name>
    <name type="common">Chinese white poplar</name>
    <dbReference type="NCBI Taxonomy" id="118781"/>
    <lineage>
        <taxon>Eukaryota</taxon>
        <taxon>Viridiplantae</taxon>
        <taxon>Streptophyta</taxon>
        <taxon>Embryophyta</taxon>
        <taxon>Tracheophyta</taxon>
        <taxon>Spermatophyta</taxon>
        <taxon>Magnoliopsida</taxon>
        <taxon>eudicotyledons</taxon>
        <taxon>Gunneridae</taxon>
        <taxon>Pentapetalae</taxon>
        <taxon>rosids</taxon>
        <taxon>fabids</taxon>
        <taxon>Malpighiales</taxon>
        <taxon>Salicaceae</taxon>
        <taxon>Saliceae</taxon>
        <taxon>Populus</taxon>
    </lineage>
</organism>
<dbReference type="Proteomes" id="UP000886885">
    <property type="component" value="Chromosome 17D"/>
</dbReference>
<dbReference type="InterPro" id="IPR038920">
    <property type="entry name" value="At3g05675-like"/>
</dbReference>
<comment type="caution">
    <text evidence="1">The sequence shown here is derived from an EMBL/GenBank/DDBJ whole genome shotgun (WGS) entry which is preliminary data.</text>
</comment>
<gene>
    <name evidence="1" type="ORF">POTOM_054790</name>
</gene>
<accession>A0A8X7Y3Z5</accession>